<dbReference type="Gene3D" id="3.40.50.300">
    <property type="entry name" value="P-loop containing nucleotide triphosphate hydrolases"/>
    <property type="match status" value="2"/>
</dbReference>
<keyword evidence="2 6" id="KW-0067">ATP-binding</keyword>
<dbReference type="GO" id="GO:0016887">
    <property type="term" value="F:ATP hydrolysis activity"/>
    <property type="evidence" value="ECO:0007669"/>
    <property type="project" value="InterPro"/>
</dbReference>
<dbReference type="CDD" id="cd03221">
    <property type="entry name" value="ABCF_EF-3"/>
    <property type="match status" value="2"/>
</dbReference>
<dbReference type="SMART" id="SM00382">
    <property type="entry name" value="AAA"/>
    <property type="match status" value="2"/>
</dbReference>
<dbReference type="EMBL" id="JAAGUZ010000027">
    <property type="protein sequence ID" value="NEW45191.1"/>
    <property type="molecule type" value="Genomic_DNA"/>
</dbReference>
<dbReference type="RefSeq" id="WP_163824265.1">
    <property type="nucleotide sequence ID" value="NZ_JAAGUX010000010.1"/>
</dbReference>
<dbReference type="InterPro" id="IPR032524">
    <property type="entry name" value="ABC_tran_C"/>
</dbReference>
<dbReference type="EMBL" id="JAAGUX010000010">
    <property type="protein sequence ID" value="NEW55628.1"/>
    <property type="molecule type" value="Genomic_DNA"/>
</dbReference>
<evidence type="ECO:0000256" key="2">
    <source>
        <dbReference type="ARBA" id="ARBA00022840"/>
    </source>
</evidence>
<evidence type="ECO:0000313" key="9">
    <source>
        <dbReference type="Proteomes" id="UP000470876"/>
    </source>
</evidence>
<gene>
    <name evidence="6" type="ORF">GV789_12095</name>
    <name evidence="7" type="ORF">GV794_08170</name>
</gene>
<dbReference type="AlphaFoldDB" id="A0A6P1D6Q9"/>
<sequence length="596" mass="65028">MSNLINLEQVSKSFGIKPLLDDVSLGVHAGERIGVVGLNGGGKTTLLEVLTGIEEPDSGRVSRVGGLRMAVVTQRGVLPDGATVGSVVLAGLADDAMTDSVAEHEWAANPRIRSVMEGIGIADLGLDTVVTNLSGGERRRVALAAALVRELDLLVLDEPTNHLDVEGVRWLADHLLTRRSALVVVTHDRWFLDTVATQTWEVVGGKVESYEGGYGDWIFARAERARQADASEARRRNLARKELAWLRRGPQARTSKPRYRVEAAEALIADVPPPRDSVSLSAFARKRLGRVVIELEDTTLTTPDGRELVHDLTWRLAPGERVGLVGVNGSGKTTLLRALAGDAEPAAGKRIQGQTVQIGWLRQELDDLPTDMRVLEAVQQIAMRIMLGEKEISAGQLAERLGFTPARQRTPVGDLSGGERRRLQLTRILMSEPNVLLLDEPTNDLDIDTLQQLEDLLDNWAGTLVVISHDRYLIERICDSTWALFGDGKLTNLPGGIEEYLTRREAQQGRPTGGAKPAESAAPVTDSAAYRAARKELAKLERTIDKLSEREQKLHAALADAATDPDKLLTLGAELKQVLAEKDTAEERWMELAEDA</sequence>
<dbReference type="Pfam" id="PF16326">
    <property type="entry name" value="ABC_tran_CTD"/>
    <property type="match status" value="1"/>
</dbReference>
<evidence type="ECO:0000313" key="8">
    <source>
        <dbReference type="Proteomes" id="UP000468928"/>
    </source>
</evidence>
<name>A0A6P1D6Q9_9NOCA</name>
<comment type="caution">
    <text evidence="6">The sequence shown here is derived from an EMBL/GenBank/DDBJ whole genome shotgun (WGS) entry which is preliminary data.</text>
</comment>
<feature type="region of interest" description="Disordered" evidence="4">
    <location>
        <begin position="506"/>
        <end position="527"/>
    </location>
</feature>
<feature type="coiled-coil region" evidence="3">
    <location>
        <begin position="530"/>
        <end position="588"/>
    </location>
</feature>
<dbReference type="InterPro" id="IPR051309">
    <property type="entry name" value="ABCF_ATPase"/>
</dbReference>
<evidence type="ECO:0000313" key="7">
    <source>
        <dbReference type="EMBL" id="NEW55628.1"/>
    </source>
</evidence>
<evidence type="ECO:0000256" key="4">
    <source>
        <dbReference type="SAM" id="MobiDB-lite"/>
    </source>
</evidence>
<dbReference type="PANTHER" id="PTHR42855:SF1">
    <property type="entry name" value="ABC TRANSPORTER DOMAIN-CONTAINING PROTEIN"/>
    <property type="match status" value="1"/>
</dbReference>
<dbReference type="InterPro" id="IPR027417">
    <property type="entry name" value="P-loop_NTPase"/>
</dbReference>
<dbReference type="SUPFAM" id="SSF52540">
    <property type="entry name" value="P-loop containing nucleoside triphosphate hydrolases"/>
    <property type="match status" value="2"/>
</dbReference>
<keyword evidence="3" id="KW-0175">Coiled coil</keyword>
<dbReference type="InterPro" id="IPR003593">
    <property type="entry name" value="AAA+_ATPase"/>
</dbReference>
<dbReference type="Pfam" id="PF00005">
    <property type="entry name" value="ABC_tran"/>
    <property type="match status" value="2"/>
</dbReference>
<proteinExistence type="predicted"/>
<evidence type="ECO:0000313" key="6">
    <source>
        <dbReference type="EMBL" id="NEW45191.1"/>
    </source>
</evidence>
<dbReference type="Gene3D" id="1.10.287.380">
    <property type="entry name" value="Valyl-tRNA synthetase, C-terminal domain"/>
    <property type="match status" value="1"/>
</dbReference>
<dbReference type="PANTHER" id="PTHR42855">
    <property type="entry name" value="ABC TRANSPORTER ATP-BINDING SUBUNIT"/>
    <property type="match status" value="1"/>
</dbReference>
<dbReference type="PROSITE" id="PS00211">
    <property type="entry name" value="ABC_TRANSPORTER_1"/>
    <property type="match status" value="1"/>
</dbReference>
<dbReference type="GO" id="GO:0003677">
    <property type="term" value="F:DNA binding"/>
    <property type="evidence" value="ECO:0007669"/>
    <property type="project" value="InterPro"/>
</dbReference>
<dbReference type="Proteomes" id="UP000470876">
    <property type="component" value="Unassembled WGS sequence"/>
</dbReference>
<dbReference type="GO" id="GO:0005524">
    <property type="term" value="F:ATP binding"/>
    <property type="evidence" value="ECO:0007669"/>
    <property type="project" value="UniProtKB-KW"/>
</dbReference>
<keyword evidence="1" id="KW-0547">Nucleotide-binding</keyword>
<reference evidence="8 9" key="1">
    <citation type="submission" date="2020-01" db="EMBL/GenBank/DDBJ databases">
        <title>Genetics and antimicrobial susceptibilities of Nocardia species isolated from the soil; a comparison with species isolated from humans.</title>
        <authorList>
            <person name="Carrasco G."/>
            <person name="Monzon S."/>
            <person name="Sansegundo M."/>
            <person name="Garcia E."/>
            <person name="Garrido N."/>
            <person name="Medina M.J."/>
            <person name="Villalon P."/>
            <person name="Ramirez-Arocha A.C."/>
            <person name="Jimenez P."/>
            <person name="Cuesta I."/>
            <person name="Valdezate S."/>
        </authorList>
    </citation>
    <scope>NUCLEOTIDE SEQUENCE [LARGE SCALE GENOMIC DNA]</scope>
    <source>
        <strain evidence="6 8">CNM20110639</strain>
        <strain evidence="7 9">CNM20110649</strain>
    </source>
</reference>
<dbReference type="InterPro" id="IPR017871">
    <property type="entry name" value="ABC_transporter-like_CS"/>
</dbReference>
<evidence type="ECO:0000256" key="3">
    <source>
        <dbReference type="SAM" id="Coils"/>
    </source>
</evidence>
<evidence type="ECO:0000256" key="1">
    <source>
        <dbReference type="ARBA" id="ARBA00022741"/>
    </source>
</evidence>
<feature type="domain" description="ABC transporter" evidence="5">
    <location>
        <begin position="5"/>
        <end position="229"/>
    </location>
</feature>
<accession>A0A6P1D6Q9</accession>
<evidence type="ECO:0000259" key="5">
    <source>
        <dbReference type="PROSITE" id="PS50893"/>
    </source>
</evidence>
<dbReference type="PROSITE" id="PS50893">
    <property type="entry name" value="ABC_TRANSPORTER_2"/>
    <property type="match status" value="2"/>
</dbReference>
<organism evidence="6 8">
    <name type="scientific">Nocardia cyriacigeorgica</name>
    <dbReference type="NCBI Taxonomy" id="135487"/>
    <lineage>
        <taxon>Bacteria</taxon>
        <taxon>Bacillati</taxon>
        <taxon>Actinomycetota</taxon>
        <taxon>Actinomycetes</taxon>
        <taxon>Mycobacteriales</taxon>
        <taxon>Nocardiaceae</taxon>
        <taxon>Nocardia</taxon>
    </lineage>
</organism>
<dbReference type="InterPro" id="IPR003439">
    <property type="entry name" value="ABC_transporter-like_ATP-bd"/>
</dbReference>
<dbReference type="Proteomes" id="UP000468928">
    <property type="component" value="Unassembled WGS sequence"/>
</dbReference>
<keyword evidence="9" id="KW-1185">Reference proteome</keyword>
<protein>
    <submittedName>
        <fullName evidence="6">ABC-F family ATP-binding cassette domain-containing protein</fullName>
    </submittedName>
</protein>
<dbReference type="InterPro" id="IPR037118">
    <property type="entry name" value="Val-tRNA_synth_C_sf"/>
</dbReference>
<feature type="domain" description="ABC transporter" evidence="5">
    <location>
        <begin position="293"/>
        <end position="519"/>
    </location>
</feature>